<comment type="similarity">
    <text evidence="1">Belongs to the CpcT/CpeT biliprotein lyase family.</text>
</comment>
<dbReference type="AlphaFoldDB" id="A0A162FBF5"/>
<accession>A0A162FBF5</accession>
<comment type="caution">
    <text evidence="4">The sequence shown here is derived from an EMBL/GenBank/DDBJ whole genome shotgun (WGS) entry which is preliminary data.</text>
</comment>
<dbReference type="PANTHER" id="PTHR35137:SF1">
    <property type="entry name" value="CHROMOPHORE LYASE CRL, CHLOROPLASTIC"/>
    <property type="match status" value="1"/>
</dbReference>
<organism evidence="4 5">
    <name type="scientific">Aquimarina aggregata</name>
    <dbReference type="NCBI Taxonomy" id="1642818"/>
    <lineage>
        <taxon>Bacteria</taxon>
        <taxon>Pseudomonadati</taxon>
        <taxon>Bacteroidota</taxon>
        <taxon>Flavobacteriia</taxon>
        <taxon>Flavobacteriales</taxon>
        <taxon>Flavobacteriaceae</taxon>
        <taxon>Aquimarina</taxon>
    </lineage>
</organism>
<gene>
    <name evidence="4" type="ORF">AWE51_07075</name>
</gene>
<dbReference type="RefSeq" id="WP_066314431.1">
    <property type="nucleotide sequence ID" value="NZ_CANLSS010000008.1"/>
</dbReference>
<dbReference type="InterPro" id="IPR038672">
    <property type="entry name" value="CpcT/CpeT_sf"/>
</dbReference>
<dbReference type="STRING" id="1642818.AWE51_07075"/>
<evidence type="ECO:0000256" key="2">
    <source>
        <dbReference type="ARBA" id="ARBA00023239"/>
    </source>
</evidence>
<reference evidence="4 5" key="1">
    <citation type="submission" date="2016-01" db="EMBL/GenBank/DDBJ databases">
        <title>The draft genome sequence of Aquimarina sp. RZW4-3-2.</title>
        <authorList>
            <person name="Wang Y."/>
        </authorList>
    </citation>
    <scope>NUCLEOTIDE SEQUENCE [LARGE SCALE GENOMIC DNA]</scope>
    <source>
        <strain evidence="4 5">RZW4-3-2</strain>
    </source>
</reference>
<feature type="signal peptide" evidence="3">
    <location>
        <begin position="1"/>
        <end position="19"/>
    </location>
</feature>
<protein>
    <recommendedName>
        <fullName evidence="6">CpeT/CpcT family protein DUF1001</fullName>
    </recommendedName>
</protein>
<keyword evidence="2" id="KW-0456">Lyase</keyword>
<keyword evidence="5" id="KW-1185">Reference proteome</keyword>
<evidence type="ECO:0000256" key="3">
    <source>
        <dbReference type="SAM" id="SignalP"/>
    </source>
</evidence>
<sequence>MKQLSLIILTALALFSCNSAPVKDVELHNLVTMILGEFSNAEQTEKDASFRHLNLKSVRIWKDRPGYWVYTEVHEASENNNIYSQRILEYERVDSLNFKSTSYKILNEKEYKFGWQNAKVFNKLTLDSLRLKEGCQVYFKKKTSTIYSGKTNRDSCLSSIKSVNHITSSFVVSKNKISVWTRGYSKEGKHIFGKISGPYKYKKIAKR</sequence>
<name>A0A162FBF5_9FLAO</name>
<dbReference type="OrthoDB" id="1159708at2"/>
<dbReference type="GO" id="GO:0016829">
    <property type="term" value="F:lyase activity"/>
    <property type="evidence" value="ECO:0007669"/>
    <property type="project" value="UniProtKB-KW"/>
</dbReference>
<dbReference type="CDD" id="cd16338">
    <property type="entry name" value="CpcT"/>
    <property type="match status" value="1"/>
</dbReference>
<dbReference type="EMBL" id="LQRT01000013">
    <property type="protein sequence ID" value="KZS40706.1"/>
    <property type="molecule type" value="Genomic_DNA"/>
</dbReference>
<evidence type="ECO:0000313" key="5">
    <source>
        <dbReference type="Proteomes" id="UP000076715"/>
    </source>
</evidence>
<keyword evidence="3" id="KW-0732">Signal</keyword>
<proteinExistence type="inferred from homology"/>
<dbReference type="PROSITE" id="PS51257">
    <property type="entry name" value="PROKAR_LIPOPROTEIN"/>
    <property type="match status" value="1"/>
</dbReference>
<evidence type="ECO:0000313" key="4">
    <source>
        <dbReference type="EMBL" id="KZS40706.1"/>
    </source>
</evidence>
<evidence type="ECO:0008006" key="6">
    <source>
        <dbReference type="Google" id="ProtNLM"/>
    </source>
</evidence>
<feature type="chain" id="PRO_5007833898" description="CpeT/CpcT family protein DUF1001" evidence="3">
    <location>
        <begin position="20"/>
        <end position="207"/>
    </location>
</feature>
<dbReference type="InterPro" id="IPR010404">
    <property type="entry name" value="CpcT/CpeT"/>
</dbReference>
<dbReference type="Pfam" id="PF06206">
    <property type="entry name" value="CpeT"/>
    <property type="match status" value="1"/>
</dbReference>
<dbReference type="Gene3D" id="2.40.128.590">
    <property type="entry name" value="CpcT/CpeT domain"/>
    <property type="match status" value="1"/>
</dbReference>
<dbReference type="PANTHER" id="PTHR35137">
    <property type="entry name" value="CHROMOPHORE LYASE CRL, CHLOROPLASTIC"/>
    <property type="match status" value="1"/>
</dbReference>
<evidence type="ECO:0000256" key="1">
    <source>
        <dbReference type="ARBA" id="ARBA00008206"/>
    </source>
</evidence>
<dbReference type="Proteomes" id="UP000076715">
    <property type="component" value="Unassembled WGS sequence"/>
</dbReference>